<proteinExistence type="predicted"/>
<dbReference type="AlphaFoldDB" id="A0A4D6MLF3"/>
<name>A0A4D6MLF3_VIGUN</name>
<keyword evidence="1" id="KW-0732">Signal</keyword>
<dbReference type="InterPro" id="IPR036312">
    <property type="entry name" value="Bifun_inhib/LTP/seed_sf"/>
</dbReference>
<evidence type="ECO:0000256" key="1">
    <source>
        <dbReference type="SAM" id="SignalP"/>
    </source>
</evidence>
<gene>
    <name evidence="3" type="ORF">DEO72_LG7g2913</name>
</gene>
<dbReference type="Gene3D" id="1.10.110.10">
    <property type="entry name" value="Plant lipid-transfer and hydrophobic proteins"/>
    <property type="match status" value="1"/>
</dbReference>
<feature type="chain" id="PRO_5020028724" description="Bifunctional inhibitor/plant lipid transfer protein/seed storage helical domain-containing protein" evidence="1">
    <location>
        <begin position="22"/>
        <end position="72"/>
    </location>
</feature>
<dbReference type="InterPro" id="IPR016140">
    <property type="entry name" value="Bifunc_inhib/LTP/seed_store"/>
</dbReference>
<feature type="domain" description="Bifunctional inhibitor/plant lipid transfer protein/seed storage helical" evidence="2">
    <location>
        <begin position="15"/>
        <end position="70"/>
    </location>
</feature>
<reference evidence="3 4" key="1">
    <citation type="submission" date="2019-04" db="EMBL/GenBank/DDBJ databases">
        <title>An improved genome assembly and genetic linkage map for asparagus bean, Vigna unguiculata ssp. sesquipedialis.</title>
        <authorList>
            <person name="Xia Q."/>
            <person name="Zhang R."/>
            <person name="Dong Y."/>
        </authorList>
    </citation>
    <scope>NUCLEOTIDE SEQUENCE [LARGE SCALE GENOMIC DNA]</scope>
    <source>
        <tissue evidence="3">Leaf</tissue>
    </source>
</reference>
<feature type="signal peptide" evidence="1">
    <location>
        <begin position="1"/>
        <end position="21"/>
    </location>
</feature>
<dbReference type="Pfam" id="PF14368">
    <property type="entry name" value="LTP_2"/>
    <property type="match status" value="1"/>
</dbReference>
<dbReference type="SUPFAM" id="SSF47699">
    <property type="entry name" value="Bifunctional inhibitor/lipid-transfer protein/seed storage 2S albumin"/>
    <property type="match status" value="1"/>
</dbReference>
<keyword evidence="4" id="KW-1185">Reference proteome</keyword>
<sequence>MKSVFVSFFTLLVVLVFTVAAKEASKGLTCDQEKSLVAPCLDFLTKKTDTPSTPCCQGLTKLIEGRKKSCIL</sequence>
<protein>
    <recommendedName>
        <fullName evidence="2">Bifunctional inhibitor/plant lipid transfer protein/seed storage helical domain-containing protein</fullName>
    </recommendedName>
</protein>
<dbReference type="EMBL" id="CP039351">
    <property type="protein sequence ID" value="QCE01614.1"/>
    <property type="molecule type" value="Genomic_DNA"/>
</dbReference>
<evidence type="ECO:0000313" key="4">
    <source>
        <dbReference type="Proteomes" id="UP000501690"/>
    </source>
</evidence>
<accession>A0A4D6MLF3</accession>
<organism evidence="3 4">
    <name type="scientific">Vigna unguiculata</name>
    <name type="common">Cowpea</name>
    <dbReference type="NCBI Taxonomy" id="3917"/>
    <lineage>
        <taxon>Eukaryota</taxon>
        <taxon>Viridiplantae</taxon>
        <taxon>Streptophyta</taxon>
        <taxon>Embryophyta</taxon>
        <taxon>Tracheophyta</taxon>
        <taxon>Spermatophyta</taxon>
        <taxon>Magnoliopsida</taxon>
        <taxon>eudicotyledons</taxon>
        <taxon>Gunneridae</taxon>
        <taxon>Pentapetalae</taxon>
        <taxon>rosids</taxon>
        <taxon>fabids</taxon>
        <taxon>Fabales</taxon>
        <taxon>Fabaceae</taxon>
        <taxon>Papilionoideae</taxon>
        <taxon>50 kb inversion clade</taxon>
        <taxon>NPAAA clade</taxon>
        <taxon>indigoferoid/millettioid clade</taxon>
        <taxon>Phaseoleae</taxon>
        <taxon>Vigna</taxon>
    </lineage>
</organism>
<evidence type="ECO:0000313" key="3">
    <source>
        <dbReference type="EMBL" id="QCE01614.1"/>
    </source>
</evidence>
<evidence type="ECO:0000259" key="2">
    <source>
        <dbReference type="Pfam" id="PF14368"/>
    </source>
</evidence>
<dbReference type="Proteomes" id="UP000501690">
    <property type="component" value="Linkage Group LG7"/>
</dbReference>